<accession>A0A3N4ZN05</accession>
<dbReference type="RefSeq" id="WP_123916356.1">
    <property type="nucleotide sequence ID" value="NZ_RKRA01000001.1"/>
</dbReference>
<evidence type="ECO:0000256" key="1">
    <source>
        <dbReference type="ARBA" id="ARBA00022491"/>
    </source>
</evidence>
<name>A0A3N4ZN05_9MICO</name>
<dbReference type="PANTHER" id="PTHR30146:SF148">
    <property type="entry name" value="HTH-TYPE TRANSCRIPTIONAL REPRESSOR PURR-RELATED"/>
    <property type="match status" value="1"/>
</dbReference>
<feature type="region of interest" description="Disordered" evidence="5">
    <location>
        <begin position="332"/>
        <end position="352"/>
    </location>
</feature>
<keyword evidence="2" id="KW-0805">Transcription regulation</keyword>
<proteinExistence type="predicted"/>
<dbReference type="Gene3D" id="1.10.260.40">
    <property type="entry name" value="lambda repressor-like DNA-binding domains"/>
    <property type="match status" value="1"/>
</dbReference>
<dbReference type="Gene3D" id="3.40.50.2300">
    <property type="match status" value="2"/>
</dbReference>
<dbReference type="InterPro" id="IPR000843">
    <property type="entry name" value="HTH_LacI"/>
</dbReference>
<keyword evidence="4" id="KW-0804">Transcription</keyword>
<sequence length="352" mass="37767">MTKRAGIRDVAREAGVSPATVSLVLNDRAATRIPASTQERVRRAAADIGYSPNSVARSLRTRTTRTIGLISDEIATTPYAVRMIEAVQDGARAHGHLVFLVSTAAERSLERDAVAALRDQQVDGLIYACMWHRDVEVPQGMPPGSVVLDGRPDRAGYPAVVPDDRRGAEVAVQALVDAGHRRIAYVDIDEDPSPLASGLRHEGYLAVLAAAGIDPDPALHVKGSADAVGARDAAGRLLELPPGRRPTALFCFNDRMAMGAYSAARRHGLEIPTDLSVVGYDDQQLIAAELDPPLTTVALPHYDMGRWAVEVLLGSREAPPDQGVMLMPCPLITRESVGPPPAEQKEPGRRRT</sequence>
<evidence type="ECO:0000256" key="5">
    <source>
        <dbReference type="SAM" id="MobiDB-lite"/>
    </source>
</evidence>
<evidence type="ECO:0000256" key="3">
    <source>
        <dbReference type="ARBA" id="ARBA00023125"/>
    </source>
</evidence>
<dbReference type="InterPro" id="IPR046335">
    <property type="entry name" value="LacI/GalR-like_sensor"/>
</dbReference>
<dbReference type="OrthoDB" id="3227375at2"/>
<keyword evidence="8" id="KW-1185">Reference proteome</keyword>
<dbReference type="Pfam" id="PF13377">
    <property type="entry name" value="Peripla_BP_3"/>
    <property type="match status" value="1"/>
</dbReference>
<feature type="compositionally biased region" description="Basic and acidic residues" evidence="5">
    <location>
        <begin position="343"/>
        <end position="352"/>
    </location>
</feature>
<gene>
    <name evidence="7" type="ORF">EDD32_1534</name>
</gene>
<dbReference type="CDD" id="cd06288">
    <property type="entry name" value="PBP1_sucrose_transcription_regulator"/>
    <property type="match status" value="1"/>
</dbReference>
<dbReference type="GO" id="GO:0003700">
    <property type="term" value="F:DNA-binding transcription factor activity"/>
    <property type="evidence" value="ECO:0007669"/>
    <property type="project" value="TreeGrafter"/>
</dbReference>
<dbReference type="Proteomes" id="UP000280726">
    <property type="component" value="Unassembled WGS sequence"/>
</dbReference>
<dbReference type="SUPFAM" id="SSF53822">
    <property type="entry name" value="Periplasmic binding protein-like I"/>
    <property type="match status" value="1"/>
</dbReference>
<dbReference type="GO" id="GO:0000976">
    <property type="term" value="F:transcription cis-regulatory region binding"/>
    <property type="evidence" value="ECO:0007669"/>
    <property type="project" value="TreeGrafter"/>
</dbReference>
<dbReference type="Pfam" id="PF00356">
    <property type="entry name" value="LacI"/>
    <property type="match status" value="1"/>
</dbReference>
<dbReference type="SUPFAM" id="SSF47413">
    <property type="entry name" value="lambda repressor-like DNA-binding domains"/>
    <property type="match status" value="1"/>
</dbReference>
<keyword evidence="1" id="KW-0678">Repressor</keyword>
<reference evidence="7 8" key="1">
    <citation type="submission" date="2018-11" db="EMBL/GenBank/DDBJ databases">
        <title>Sequencing the genomes of 1000 actinobacteria strains.</title>
        <authorList>
            <person name="Klenk H.-P."/>
        </authorList>
    </citation>
    <scope>NUCLEOTIDE SEQUENCE [LARGE SCALE GENOMIC DNA]</scope>
    <source>
        <strain evidence="7 8">DSM 14418</strain>
    </source>
</reference>
<evidence type="ECO:0000256" key="4">
    <source>
        <dbReference type="ARBA" id="ARBA00023163"/>
    </source>
</evidence>
<dbReference type="InterPro" id="IPR010982">
    <property type="entry name" value="Lambda_DNA-bd_dom_sf"/>
</dbReference>
<protein>
    <submittedName>
        <fullName evidence="7">LacI family transcriptional regulator</fullName>
    </submittedName>
</protein>
<evidence type="ECO:0000256" key="2">
    <source>
        <dbReference type="ARBA" id="ARBA00023015"/>
    </source>
</evidence>
<dbReference type="PROSITE" id="PS50932">
    <property type="entry name" value="HTH_LACI_2"/>
    <property type="match status" value="1"/>
</dbReference>
<dbReference type="CDD" id="cd01392">
    <property type="entry name" value="HTH_LacI"/>
    <property type="match status" value="1"/>
</dbReference>
<dbReference type="PROSITE" id="PS00356">
    <property type="entry name" value="HTH_LACI_1"/>
    <property type="match status" value="1"/>
</dbReference>
<dbReference type="PANTHER" id="PTHR30146">
    <property type="entry name" value="LACI-RELATED TRANSCRIPTIONAL REPRESSOR"/>
    <property type="match status" value="1"/>
</dbReference>
<comment type="caution">
    <text evidence="7">The sequence shown here is derived from an EMBL/GenBank/DDBJ whole genome shotgun (WGS) entry which is preliminary data.</text>
</comment>
<evidence type="ECO:0000259" key="6">
    <source>
        <dbReference type="PROSITE" id="PS50932"/>
    </source>
</evidence>
<feature type="domain" description="HTH lacI-type" evidence="6">
    <location>
        <begin position="5"/>
        <end position="61"/>
    </location>
</feature>
<evidence type="ECO:0000313" key="8">
    <source>
        <dbReference type="Proteomes" id="UP000280726"/>
    </source>
</evidence>
<keyword evidence="3" id="KW-0238">DNA-binding</keyword>
<dbReference type="EMBL" id="RKRA01000001">
    <property type="protein sequence ID" value="RPF27072.1"/>
    <property type="molecule type" value="Genomic_DNA"/>
</dbReference>
<dbReference type="SMART" id="SM00354">
    <property type="entry name" value="HTH_LACI"/>
    <property type="match status" value="1"/>
</dbReference>
<evidence type="ECO:0000313" key="7">
    <source>
        <dbReference type="EMBL" id="RPF27072.1"/>
    </source>
</evidence>
<dbReference type="InterPro" id="IPR028082">
    <property type="entry name" value="Peripla_BP_I"/>
</dbReference>
<dbReference type="AlphaFoldDB" id="A0A3N4ZN05"/>
<organism evidence="7 8">
    <name type="scientific">Georgenia muralis</name>
    <dbReference type="NCBI Taxonomy" id="154117"/>
    <lineage>
        <taxon>Bacteria</taxon>
        <taxon>Bacillati</taxon>
        <taxon>Actinomycetota</taxon>
        <taxon>Actinomycetes</taxon>
        <taxon>Micrococcales</taxon>
        <taxon>Bogoriellaceae</taxon>
        <taxon>Georgenia</taxon>
    </lineage>
</organism>